<keyword evidence="12" id="KW-0472">Membrane</keyword>
<dbReference type="Pfam" id="PF07347">
    <property type="entry name" value="CI-B14_5a"/>
    <property type="match status" value="1"/>
</dbReference>
<gene>
    <name evidence="15" type="ORF">RUM44_012529</name>
</gene>
<dbReference type="Proteomes" id="UP001359485">
    <property type="component" value="Unassembled WGS sequence"/>
</dbReference>
<organism evidence="15 16">
    <name type="scientific">Polyplax serrata</name>
    <name type="common">Common mouse louse</name>
    <dbReference type="NCBI Taxonomy" id="468196"/>
    <lineage>
        <taxon>Eukaryota</taxon>
        <taxon>Metazoa</taxon>
        <taxon>Ecdysozoa</taxon>
        <taxon>Arthropoda</taxon>
        <taxon>Hexapoda</taxon>
        <taxon>Insecta</taxon>
        <taxon>Pterygota</taxon>
        <taxon>Neoptera</taxon>
        <taxon>Paraneoptera</taxon>
        <taxon>Psocodea</taxon>
        <taxon>Troctomorpha</taxon>
        <taxon>Phthiraptera</taxon>
        <taxon>Anoplura</taxon>
        <taxon>Polyplacidae</taxon>
        <taxon>Polyplax</taxon>
    </lineage>
</organism>
<keyword evidence="8" id="KW-0999">Mitochondrion inner membrane</keyword>
<evidence type="ECO:0000256" key="14">
    <source>
        <dbReference type="ARBA" id="ARBA00033401"/>
    </source>
</evidence>
<evidence type="ECO:0000256" key="12">
    <source>
        <dbReference type="ARBA" id="ARBA00023136"/>
    </source>
</evidence>
<comment type="caution">
    <text evidence="15">The sequence shown here is derived from an EMBL/GenBank/DDBJ whole genome shotgun (WGS) entry which is preliminary data.</text>
</comment>
<evidence type="ECO:0000256" key="1">
    <source>
        <dbReference type="ARBA" id="ARBA00003195"/>
    </source>
</evidence>
<accession>A0ABR1BFG2</accession>
<comment type="similarity">
    <text evidence="3">Belongs to the complex I NDUFA7 subunit family.</text>
</comment>
<name>A0ABR1BFG2_POLSC</name>
<evidence type="ECO:0000256" key="13">
    <source>
        <dbReference type="ARBA" id="ARBA00030360"/>
    </source>
</evidence>
<dbReference type="EMBL" id="JAWJWF010000001">
    <property type="protein sequence ID" value="KAK6640832.1"/>
    <property type="molecule type" value="Genomic_DNA"/>
</dbReference>
<evidence type="ECO:0000256" key="7">
    <source>
        <dbReference type="ARBA" id="ARBA00022660"/>
    </source>
</evidence>
<protein>
    <recommendedName>
        <fullName evidence="5">NADH dehydrogenase [ubiquinone] 1 alpha subcomplex subunit 7</fullName>
    </recommendedName>
    <alternativeName>
        <fullName evidence="14">Complex I-B14.5a</fullName>
    </alternativeName>
    <alternativeName>
        <fullName evidence="13">NADH-ubiquinone oxidoreductase subunit B14.5a</fullName>
    </alternativeName>
</protein>
<keyword evidence="6" id="KW-0813">Transport</keyword>
<evidence type="ECO:0000313" key="15">
    <source>
        <dbReference type="EMBL" id="KAK6640832.1"/>
    </source>
</evidence>
<comment type="function">
    <text evidence="1">Accessory subunit of the mitochondrial membrane respiratory chain NADH dehydrogenase (Complex I), that is believed not to be involved in catalysis. Complex I functions in the transfer of electrons from NADH to the respiratory chain. The immediate electron acceptor for the enzyme is believed to be ubiquinone.</text>
</comment>
<evidence type="ECO:0000256" key="5">
    <source>
        <dbReference type="ARBA" id="ARBA00016383"/>
    </source>
</evidence>
<dbReference type="PANTHER" id="PTHR12485">
    <property type="entry name" value="NADH-UBIQUINONE OXIDOREDUCTASE SUBUNIT B"/>
    <property type="match status" value="1"/>
</dbReference>
<comment type="subunit">
    <text evidence="4">Complex I is composed of 45 different subunits.</text>
</comment>
<evidence type="ECO:0000256" key="6">
    <source>
        <dbReference type="ARBA" id="ARBA00022448"/>
    </source>
</evidence>
<evidence type="ECO:0000256" key="8">
    <source>
        <dbReference type="ARBA" id="ARBA00022792"/>
    </source>
</evidence>
<evidence type="ECO:0000313" key="16">
    <source>
        <dbReference type="Proteomes" id="UP001359485"/>
    </source>
</evidence>
<evidence type="ECO:0000256" key="3">
    <source>
        <dbReference type="ARBA" id="ARBA00005482"/>
    </source>
</evidence>
<keyword evidence="7" id="KW-0679">Respiratory chain</keyword>
<dbReference type="PANTHER" id="PTHR12485:SF1">
    <property type="entry name" value="NADH DEHYDROGENASE [UBIQUINONE] 1 ALPHA SUBCOMPLEX SUBUNIT 7"/>
    <property type="match status" value="1"/>
</dbReference>
<evidence type="ECO:0000256" key="11">
    <source>
        <dbReference type="ARBA" id="ARBA00023128"/>
    </source>
</evidence>
<evidence type="ECO:0000256" key="4">
    <source>
        <dbReference type="ARBA" id="ARBA00011533"/>
    </source>
</evidence>
<keyword evidence="9" id="KW-0249">Electron transport</keyword>
<proteinExistence type="inferred from homology"/>
<reference evidence="15 16" key="1">
    <citation type="submission" date="2023-09" db="EMBL/GenBank/DDBJ databases">
        <title>Genomes of two closely related lineages of the louse Polyplax serrata with different host specificities.</title>
        <authorList>
            <person name="Martinu J."/>
            <person name="Tarabai H."/>
            <person name="Stefka J."/>
            <person name="Hypsa V."/>
        </authorList>
    </citation>
    <scope>NUCLEOTIDE SEQUENCE [LARGE SCALE GENOMIC DNA]</scope>
    <source>
        <strain evidence="15">98ZLc_SE</strain>
    </source>
</reference>
<evidence type="ECO:0000256" key="2">
    <source>
        <dbReference type="ARBA" id="ARBA00004443"/>
    </source>
</evidence>
<dbReference type="InterPro" id="IPR009947">
    <property type="entry name" value="NDUA7"/>
</dbReference>
<sequence>MSATRDVSGILKKVRELFLGRKNVNFLRFQEGISARTQAPPNLPEGSNQKLAENYYYSRDARRIVKPDNLLYQANTVPRLTEGTQQAKESHPVGRTPGRVYMWDA</sequence>
<keyword evidence="10" id="KW-0007">Acetylation</keyword>
<comment type="subcellular location">
    <subcellularLocation>
        <location evidence="2">Mitochondrion inner membrane</location>
        <topology evidence="2">Peripheral membrane protein</topology>
        <orientation evidence="2">Matrix side</orientation>
    </subcellularLocation>
</comment>
<keyword evidence="16" id="KW-1185">Reference proteome</keyword>
<keyword evidence="11" id="KW-0496">Mitochondrion</keyword>
<evidence type="ECO:0000256" key="10">
    <source>
        <dbReference type="ARBA" id="ARBA00022990"/>
    </source>
</evidence>
<evidence type="ECO:0000256" key="9">
    <source>
        <dbReference type="ARBA" id="ARBA00022982"/>
    </source>
</evidence>